<evidence type="ECO:0000313" key="2">
    <source>
        <dbReference type="EMBL" id="ESA19762.1"/>
    </source>
</evidence>
<protein>
    <submittedName>
        <fullName evidence="2">Uncharacterized protein</fullName>
    </submittedName>
</protein>
<gene>
    <name evidence="2" type="ORF">GLOINDRAFT_19254</name>
</gene>
<evidence type="ECO:0000256" key="1">
    <source>
        <dbReference type="SAM" id="MobiDB-lite"/>
    </source>
</evidence>
<dbReference type="EMBL" id="KI277967">
    <property type="protein sequence ID" value="ESA19762.1"/>
    <property type="molecule type" value="Genomic_DNA"/>
</dbReference>
<organism evidence="2">
    <name type="scientific">Rhizophagus irregularis (strain DAOM 181602 / DAOM 197198 / MUCL 43194)</name>
    <name type="common">Arbuscular mycorrhizal fungus</name>
    <name type="synonym">Glomus intraradices</name>
    <dbReference type="NCBI Taxonomy" id="747089"/>
    <lineage>
        <taxon>Eukaryota</taxon>
        <taxon>Fungi</taxon>
        <taxon>Fungi incertae sedis</taxon>
        <taxon>Mucoromycota</taxon>
        <taxon>Glomeromycotina</taxon>
        <taxon>Glomeromycetes</taxon>
        <taxon>Glomerales</taxon>
        <taxon>Glomeraceae</taxon>
        <taxon>Rhizophagus</taxon>
    </lineage>
</organism>
<proteinExistence type="predicted"/>
<name>U9UJA1_RHIID</name>
<dbReference type="HOGENOM" id="CLU_2942897_0_0_1"/>
<reference evidence="2" key="1">
    <citation type="submission" date="2013-07" db="EMBL/GenBank/DDBJ databases">
        <title>The genome of an arbuscular mycorrhizal fungus provides insights into the evolution of the oldest plant symbiosis.</title>
        <authorList>
            <consortium name="DOE Joint Genome Institute"/>
            <person name="Tisserant E."/>
            <person name="Malbreil M."/>
            <person name="Kuo A."/>
            <person name="Kohler A."/>
            <person name="Symeonidi A."/>
            <person name="Balestrini R."/>
            <person name="Charron P."/>
            <person name="Duensing N."/>
            <person name="Frei-dit-Frey N."/>
            <person name="Gianinazzi-Pearson V."/>
            <person name="Gilbert B."/>
            <person name="Handa Y."/>
            <person name="Hijri M."/>
            <person name="Kaul R."/>
            <person name="Kawaguchi M."/>
            <person name="Krajinski F."/>
            <person name="Lammers P."/>
            <person name="Lapierre D."/>
            <person name="Masclaux F.G."/>
            <person name="Murat C."/>
            <person name="Morin E."/>
            <person name="Ndikumana S."/>
            <person name="Pagni M."/>
            <person name="Petitpierre D."/>
            <person name="Requena N."/>
            <person name="Rosikiewicz P."/>
            <person name="Riley R."/>
            <person name="Saito K."/>
            <person name="San Clemente H."/>
            <person name="Shapiro H."/>
            <person name="van Tuinen D."/>
            <person name="Becard G."/>
            <person name="Bonfante P."/>
            <person name="Paszkowski U."/>
            <person name="Shachar-Hill Y."/>
            <person name="Young J.P."/>
            <person name="Sanders I.R."/>
            <person name="Henrissat B."/>
            <person name="Rensing S.A."/>
            <person name="Grigoriev I.V."/>
            <person name="Corradi N."/>
            <person name="Roux C."/>
            <person name="Martin F."/>
        </authorList>
    </citation>
    <scope>NUCLEOTIDE SEQUENCE</scope>
    <source>
        <strain evidence="2">DAOM 197198</strain>
    </source>
</reference>
<dbReference type="AlphaFoldDB" id="U9UJA1"/>
<feature type="region of interest" description="Disordered" evidence="1">
    <location>
        <begin position="1"/>
        <end position="21"/>
    </location>
</feature>
<accession>U9UJA1</accession>
<sequence length="60" mass="6819">MIGSTNPKKKKSSTQQKGKIAEISVQTTSDNNYLDKHFAKQSHYLGILKDPVIYRILKNL</sequence>